<evidence type="ECO:0000259" key="2">
    <source>
        <dbReference type="Pfam" id="PF02894"/>
    </source>
</evidence>
<dbReference type="OrthoDB" id="64915at2759"/>
<name>A0A1E3PQQ7_9ASCO</name>
<dbReference type="InterPro" id="IPR004104">
    <property type="entry name" value="Gfo/Idh/MocA-like_OxRdtase_C"/>
</dbReference>
<dbReference type="GO" id="GO:0016491">
    <property type="term" value="F:oxidoreductase activity"/>
    <property type="evidence" value="ECO:0007669"/>
    <property type="project" value="TreeGrafter"/>
</dbReference>
<evidence type="ECO:0000313" key="3">
    <source>
        <dbReference type="EMBL" id="ODQ67751.1"/>
    </source>
</evidence>
<dbReference type="GO" id="GO:0006740">
    <property type="term" value="P:NADPH regeneration"/>
    <property type="evidence" value="ECO:0007669"/>
    <property type="project" value="TreeGrafter"/>
</dbReference>
<dbReference type="STRING" id="857566.A0A1E3PQQ7"/>
<dbReference type="InterPro" id="IPR036291">
    <property type="entry name" value="NAD(P)-bd_dom_sf"/>
</dbReference>
<reference evidence="3 4" key="1">
    <citation type="journal article" date="2016" name="Proc. Natl. Acad. Sci. U.S.A.">
        <title>Comparative genomics of biotechnologically important yeasts.</title>
        <authorList>
            <person name="Riley R."/>
            <person name="Haridas S."/>
            <person name="Wolfe K.H."/>
            <person name="Lopes M.R."/>
            <person name="Hittinger C.T."/>
            <person name="Goeker M."/>
            <person name="Salamov A.A."/>
            <person name="Wisecaver J.H."/>
            <person name="Long T.M."/>
            <person name="Calvey C.H."/>
            <person name="Aerts A.L."/>
            <person name="Barry K.W."/>
            <person name="Choi C."/>
            <person name="Clum A."/>
            <person name="Coughlan A.Y."/>
            <person name="Deshpande S."/>
            <person name="Douglass A.P."/>
            <person name="Hanson S.J."/>
            <person name="Klenk H.-P."/>
            <person name="LaButti K.M."/>
            <person name="Lapidus A."/>
            <person name="Lindquist E.A."/>
            <person name="Lipzen A.M."/>
            <person name="Meier-Kolthoff J.P."/>
            <person name="Ohm R.A."/>
            <person name="Otillar R.P."/>
            <person name="Pangilinan J.L."/>
            <person name="Peng Y."/>
            <person name="Rokas A."/>
            <person name="Rosa C.A."/>
            <person name="Scheuner C."/>
            <person name="Sibirny A.A."/>
            <person name="Slot J.C."/>
            <person name="Stielow J.B."/>
            <person name="Sun H."/>
            <person name="Kurtzman C.P."/>
            <person name="Blackwell M."/>
            <person name="Grigoriev I.V."/>
            <person name="Jeffries T.W."/>
        </authorList>
    </citation>
    <scope>NUCLEOTIDE SEQUENCE [LARGE SCALE GENOMIC DNA]</scope>
    <source>
        <strain evidence="3 4">DSM 6958</strain>
    </source>
</reference>
<evidence type="ECO:0000313" key="4">
    <source>
        <dbReference type="Proteomes" id="UP000095009"/>
    </source>
</evidence>
<keyword evidence="4" id="KW-1185">Reference proteome</keyword>
<dbReference type="PANTHER" id="PTHR42840">
    <property type="entry name" value="NAD(P)-BINDING ROSSMANN-FOLD SUPERFAMILY PROTEIN-RELATED"/>
    <property type="match status" value="1"/>
</dbReference>
<protein>
    <submittedName>
        <fullName evidence="3">NAD(P)-binding protein</fullName>
    </submittedName>
</protein>
<dbReference type="Gene3D" id="3.40.50.720">
    <property type="entry name" value="NAD(P)-binding Rossmann-like Domain"/>
    <property type="match status" value="1"/>
</dbReference>
<organism evidence="3 4">
    <name type="scientific">Nadsonia fulvescens var. elongata DSM 6958</name>
    <dbReference type="NCBI Taxonomy" id="857566"/>
    <lineage>
        <taxon>Eukaryota</taxon>
        <taxon>Fungi</taxon>
        <taxon>Dikarya</taxon>
        <taxon>Ascomycota</taxon>
        <taxon>Saccharomycotina</taxon>
        <taxon>Dipodascomycetes</taxon>
        <taxon>Dipodascales</taxon>
        <taxon>Dipodascales incertae sedis</taxon>
        <taxon>Nadsonia</taxon>
    </lineage>
</organism>
<dbReference type="GO" id="GO:0005737">
    <property type="term" value="C:cytoplasm"/>
    <property type="evidence" value="ECO:0007669"/>
    <property type="project" value="TreeGrafter"/>
</dbReference>
<dbReference type="AlphaFoldDB" id="A0A1E3PQQ7"/>
<dbReference type="EMBL" id="KV454406">
    <property type="protein sequence ID" value="ODQ67751.1"/>
    <property type="molecule type" value="Genomic_DNA"/>
</dbReference>
<evidence type="ECO:0000259" key="1">
    <source>
        <dbReference type="Pfam" id="PF01408"/>
    </source>
</evidence>
<dbReference type="Pfam" id="PF02894">
    <property type="entry name" value="GFO_IDH_MocA_C"/>
    <property type="match status" value="1"/>
</dbReference>
<dbReference type="GO" id="GO:0000166">
    <property type="term" value="F:nucleotide binding"/>
    <property type="evidence" value="ECO:0007669"/>
    <property type="project" value="InterPro"/>
</dbReference>
<feature type="domain" description="Gfo/Idh/MocA-like oxidoreductase N-terminal" evidence="1">
    <location>
        <begin position="4"/>
        <end position="122"/>
    </location>
</feature>
<dbReference type="Proteomes" id="UP000095009">
    <property type="component" value="Unassembled WGS sequence"/>
</dbReference>
<proteinExistence type="predicted"/>
<gene>
    <name evidence="3" type="ORF">NADFUDRAFT_80916</name>
</gene>
<dbReference type="SUPFAM" id="SSF55347">
    <property type="entry name" value="Glyceraldehyde-3-phosphate dehydrogenase-like, C-terminal domain"/>
    <property type="match status" value="1"/>
</dbReference>
<dbReference type="Pfam" id="PF01408">
    <property type="entry name" value="GFO_IDH_MocA"/>
    <property type="match status" value="1"/>
</dbReference>
<dbReference type="SUPFAM" id="SSF51735">
    <property type="entry name" value="NAD(P)-binding Rossmann-fold domains"/>
    <property type="match status" value="1"/>
</dbReference>
<accession>A0A1E3PQQ7</accession>
<dbReference type="InterPro" id="IPR000683">
    <property type="entry name" value="Gfo/Idh/MocA-like_OxRdtase_N"/>
</dbReference>
<dbReference type="Gene3D" id="3.30.360.10">
    <property type="entry name" value="Dihydrodipicolinate Reductase, domain 2"/>
    <property type="match status" value="1"/>
</dbReference>
<sequence length="350" mass="37726">MSSIRVGLVGTGIFAKEKHLPAIQSIEGSPLKITAAYSRTKAKAVEFARSAGFDESNVFDSLDEILNNKEIDVVDALLPCQNNLNTIKSAVAAGKPICVEKPISGNMSDAKEIVHIARATDLPILVLENFVYHIGVAKVQELLPKIGKVVTFIHQATGPFNNSNKYLATDWRKNPTHVGGFLLDGGVHQLAVLTELLGEVEFVSAHTSQVRELSGDVDTVASTFKMKSGSFGTYTYTSALGACEKTNKLQIFGTKGSIIYDYSPKQGGGKIILQEGEFASESNEPFEVSLPVEKYGGVDSEFANFADAVAKKDKSLLKCSVERAYHHFAIVYALVYSAQKSGALTVVEDA</sequence>
<dbReference type="PANTHER" id="PTHR42840:SF5">
    <property type="entry name" value="NAD(P)-BINDING ROSSMANN-FOLD SUPERFAMILY PROTEIN"/>
    <property type="match status" value="1"/>
</dbReference>
<feature type="domain" description="Gfo/Idh/MocA-like oxidoreductase C-terminal" evidence="2">
    <location>
        <begin position="145"/>
        <end position="342"/>
    </location>
</feature>